<dbReference type="RefSeq" id="WP_179845871.1">
    <property type="nucleotide sequence ID" value="NZ_JACCBA010000001.1"/>
</dbReference>
<organism evidence="1 2">
    <name type="scientific">Actinomadura luteofluorescens</name>
    <dbReference type="NCBI Taxonomy" id="46163"/>
    <lineage>
        <taxon>Bacteria</taxon>
        <taxon>Bacillati</taxon>
        <taxon>Actinomycetota</taxon>
        <taxon>Actinomycetes</taxon>
        <taxon>Streptosporangiales</taxon>
        <taxon>Thermomonosporaceae</taxon>
        <taxon>Actinomadura</taxon>
    </lineage>
</organism>
<gene>
    <name evidence="1" type="ORF">BJY14_005053</name>
</gene>
<accession>A0A7Y9EKY9</accession>
<sequence length="120" mass="13488">MSTGRRVTELGNIEFTGAKSITAYSQASRSICRDLSMEFEMAADEVYGALVASQKGHPALFGVDVKIRARRVRNRLRRASEHAKGAAVETVKFHNQFRTEFADILNPPKRKPKFDFKDDA</sequence>
<evidence type="ECO:0000313" key="1">
    <source>
        <dbReference type="EMBL" id="NYD49070.1"/>
    </source>
</evidence>
<dbReference type="EMBL" id="JACCBA010000001">
    <property type="protein sequence ID" value="NYD49070.1"/>
    <property type="molecule type" value="Genomic_DNA"/>
</dbReference>
<comment type="caution">
    <text evidence="1">The sequence shown here is derived from an EMBL/GenBank/DDBJ whole genome shotgun (WGS) entry which is preliminary data.</text>
</comment>
<dbReference type="AlphaFoldDB" id="A0A7Y9EKY9"/>
<name>A0A7Y9EKY9_9ACTN</name>
<keyword evidence="2" id="KW-1185">Reference proteome</keyword>
<dbReference type="Proteomes" id="UP000529783">
    <property type="component" value="Unassembled WGS sequence"/>
</dbReference>
<proteinExistence type="predicted"/>
<protein>
    <submittedName>
        <fullName evidence="1">Uncharacterized protein</fullName>
    </submittedName>
</protein>
<evidence type="ECO:0000313" key="2">
    <source>
        <dbReference type="Proteomes" id="UP000529783"/>
    </source>
</evidence>
<reference evidence="1 2" key="1">
    <citation type="submission" date="2020-07" db="EMBL/GenBank/DDBJ databases">
        <title>Sequencing the genomes of 1000 actinobacteria strains.</title>
        <authorList>
            <person name="Klenk H.-P."/>
        </authorList>
    </citation>
    <scope>NUCLEOTIDE SEQUENCE [LARGE SCALE GENOMIC DNA]</scope>
    <source>
        <strain evidence="1 2">DSM 40398</strain>
    </source>
</reference>